<proteinExistence type="inferred from homology"/>
<evidence type="ECO:0000313" key="8">
    <source>
        <dbReference type="Proteomes" id="UP000541425"/>
    </source>
</evidence>
<dbReference type="Pfam" id="PF01979">
    <property type="entry name" value="Amidohydro_1"/>
    <property type="match status" value="1"/>
</dbReference>
<dbReference type="PROSITE" id="PS00483">
    <property type="entry name" value="DIHYDROOROTASE_2"/>
    <property type="match status" value="1"/>
</dbReference>
<dbReference type="Proteomes" id="UP000541425">
    <property type="component" value="Unassembled WGS sequence"/>
</dbReference>
<evidence type="ECO:0000313" key="7">
    <source>
        <dbReference type="EMBL" id="MBB3702538.1"/>
    </source>
</evidence>
<comment type="cofactor">
    <cofactor evidence="1">
        <name>Zn(2+)</name>
        <dbReference type="ChEBI" id="CHEBI:29105"/>
    </cofactor>
</comment>
<dbReference type="Gene3D" id="2.30.40.10">
    <property type="entry name" value="Urease, subunit C, domain 1"/>
    <property type="match status" value="1"/>
</dbReference>
<keyword evidence="5 7" id="KW-0378">Hydrolase</keyword>
<reference evidence="7 8" key="1">
    <citation type="submission" date="2020-08" db="EMBL/GenBank/DDBJ databases">
        <title>Genomic Encyclopedia of Type Strains, Phase IV (KMG-IV): sequencing the most valuable type-strain genomes for metagenomic binning, comparative biology and taxonomic classification.</title>
        <authorList>
            <person name="Goeker M."/>
        </authorList>
    </citation>
    <scope>NUCLEOTIDE SEQUENCE [LARGE SCALE GENOMIC DNA]</scope>
    <source>
        <strain evidence="7 8">DSM 22548</strain>
    </source>
</reference>
<dbReference type="EMBL" id="JACICA010000003">
    <property type="protein sequence ID" value="MBB3702538.1"/>
    <property type="molecule type" value="Genomic_DNA"/>
</dbReference>
<dbReference type="InterPro" id="IPR006680">
    <property type="entry name" value="Amidohydro-rel"/>
</dbReference>
<sequence>MRKRIQIKNAIIVNEGRQFVGSLLIDNNQIGQILEGKDAIPDEPPMEVVDAEGCYLLPGVIDEHVHFRDPGLTEKADFETESYAAAAGGVTTVFDMPNTLPTTTTLEAFSEKYDMAATKSHVNFGLYFGATLNNYELLPQLKWRSIAGVKLFMGASTGNMLVDNKKVLRYIFENVPTLLMVHCEDTPTISANMTAYKEKYGADPDMRYHGLIRSAEACYKSTAEAVALAREYGTRLHVAHISTARELELFSPTDPQITAEVCVPHLLFCDEDYIRLGSRIKCNPSIKTRADRDALRRALNDGTISTIATDHAPHHLRDKVGGAARATSGMPMIQFSLPAMLRLTNEGVLSIERLVELMCHNPAKIYQVENRGFLREGYKADLVLVRPNSPWTLTPNQIRSKCNWSPLEGHTFRWRIEKTYCNGDLIYNKGHLVDENLHGLPVSFSR</sequence>
<organism evidence="7 8">
    <name type="scientific">Alloprevotella rava</name>
    <dbReference type="NCBI Taxonomy" id="671218"/>
    <lineage>
        <taxon>Bacteria</taxon>
        <taxon>Pseudomonadati</taxon>
        <taxon>Bacteroidota</taxon>
        <taxon>Bacteroidia</taxon>
        <taxon>Bacteroidales</taxon>
        <taxon>Prevotellaceae</taxon>
        <taxon>Alloprevotella</taxon>
    </lineage>
</organism>
<dbReference type="InterPro" id="IPR032466">
    <property type="entry name" value="Metal_Hydrolase"/>
</dbReference>
<dbReference type="PANTHER" id="PTHR43668">
    <property type="entry name" value="ALLANTOINASE"/>
    <property type="match status" value="1"/>
</dbReference>
<dbReference type="NCBIfam" id="NF006688">
    <property type="entry name" value="PRK09236.1"/>
    <property type="match status" value="1"/>
</dbReference>
<evidence type="ECO:0000256" key="5">
    <source>
        <dbReference type="ARBA" id="ARBA00022801"/>
    </source>
</evidence>
<dbReference type="RefSeq" id="WP_183695681.1">
    <property type="nucleotide sequence ID" value="NZ_JACICA010000003.1"/>
</dbReference>
<dbReference type="EC" id="3.5.2.3" evidence="7"/>
<evidence type="ECO:0000256" key="2">
    <source>
        <dbReference type="ARBA" id="ARBA00002368"/>
    </source>
</evidence>
<evidence type="ECO:0000256" key="3">
    <source>
        <dbReference type="ARBA" id="ARBA00010286"/>
    </source>
</evidence>
<dbReference type="GO" id="GO:0004038">
    <property type="term" value="F:allantoinase activity"/>
    <property type="evidence" value="ECO:0007669"/>
    <property type="project" value="TreeGrafter"/>
</dbReference>
<gene>
    <name evidence="7" type="ORF">FHS60_000996</name>
</gene>
<name>A0A7W5UJE8_9BACT</name>
<feature type="domain" description="Amidohydrolase-related" evidence="6">
    <location>
        <begin position="55"/>
        <end position="424"/>
    </location>
</feature>
<dbReference type="GO" id="GO:0005737">
    <property type="term" value="C:cytoplasm"/>
    <property type="evidence" value="ECO:0007669"/>
    <property type="project" value="TreeGrafter"/>
</dbReference>
<dbReference type="InterPro" id="IPR011059">
    <property type="entry name" value="Metal-dep_hydrolase_composite"/>
</dbReference>
<dbReference type="GO" id="GO:0046872">
    <property type="term" value="F:metal ion binding"/>
    <property type="evidence" value="ECO:0007669"/>
    <property type="project" value="UniProtKB-KW"/>
</dbReference>
<evidence type="ECO:0000256" key="1">
    <source>
        <dbReference type="ARBA" id="ARBA00001947"/>
    </source>
</evidence>
<protein>
    <submittedName>
        <fullName evidence="7">Dihydroorotase</fullName>
        <ecNumber evidence="7">3.5.2.3</ecNumber>
    </submittedName>
</protein>
<dbReference type="GO" id="GO:0006145">
    <property type="term" value="P:purine nucleobase catabolic process"/>
    <property type="evidence" value="ECO:0007669"/>
    <property type="project" value="TreeGrafter"/>
</dbReference>
<comment type="function">
    <text evidence="2">Catalyzes the reversible cyclization of carbamoyl aspartate to dihydroorotate.</text>
</comment>
<dbReference type="InterPro" id="IPR050138">
    <property type="entry name" value="DHOase/Allantoinase_Hydrolase"/>
</dbReference>
<dbReference type="CDD" id="cd01318">
    <property type="entry name" value="DHOase_IIb"/>
    <property type="match status" value="1"/>
</dbReference>
<dbReference type="Gene3D" id="3.20.20.140">
    <property type="entry name" value="Metal-dependent hydrolases"/>
    <property type="match status" value="1"/>
</dbReference>
<comment type="similarity">
    <text evidence="3">Belongs to the metallo-dependent hydrolases superfamily. DHOase family. Class I DHOase subfamily.</text>
</comment>
<dbReference type="AlphaFoldDB" id="A0A7W5UJE8"/>
<dbReference type="NCBIfam" id="TIGR00857">
    <property type="entry name" value="pyrC_multi"/>
    <property type="match status" value="1"/>
</dbReference>
<dbReference type="InterPro" id="IPR002195">
    <property type="entry name" value="Dihydroorotase_CS"/>
</dbReference>
<dbReference type="PANTHER" id="PTHR43668:SF4">
    <property type="entry name" value="ALLANTOINASE"/>
    <property type="match status" value="1"/>
</dbReference>
<keyword evidence="4" id="KW-0479">Metal-binding</keyword>
<dbReference type="SUPFAM" id="SSF51556">
    <property type="entry name" value="Metallo-dependent hydrolases"/>
    <property type="match status" value="1"/>
</dbReference>
<accession>A0A7W5UJE8</accession>
<dbReference type="SUPFAM" id="SSF51338">
    <property type="entry name" value="Composite domain of metallo-dependent hydrolases"/>
    <property type="match status" value="1"/>
</dbReference>
<dbReference type="GO" id="GO:0004151">
    <property type="term" value="F:dihydroorotase activity"/>
    <property type="evidence" value="ECO:0007669"/>
    <property type="project" value="UniProtKB-EC"/>
</dbReference>
<evidence type="ECO:0000259" key="6">
    <source>
        <dbReference type="Pfam" id="PF01979"/>
    </source>
</evidence>
<comment type="caution">
    <text evidence="7">The sequence shown here is derived from an EMBL/GenBank/DDBJ whole genome shotgun (WGS) entry which is preliminary data.</text>
</comment>
<evidence type="ECO:0000256" key="4">
    <source>
        <dbReference type="ARBA" id="ARBA00022723"/>
    </source>
</evidence>